<organism evidence="1 2">
    <name type="scientific">Neptuniibacter pectenicola</name>
    <dbReference type="NCBI Taxonomy" id="1806669"/>
    <lineage>
        <taxon>Bacteria</taxon>
        <taxon>Pseudomonadati</taxon>
        <taxon>Pseudomonadota</taxon>
        <taxon>Gammaproteobacteria</taxon>
        <taxon>Oceanospirillales</taxon>
        <taxon>Oceanospirillaceae</taxon>
        <taxon>Neptuniibacter</taxon>
    </lineage>
</organism>
<keyword evidence="2" id="KW-1185">Reference proteome</keyword>
<proteinExistence type="predicted"/>
<dbReference type="EMBL" id="JBBMRA010000001">
    <property type="protein sequence ID" value="MEM5535103.1"/>
    <property type="molecule type" value="Genomic_DNA"/>
</dbReference>
<dbReference type="Proteomes" id="UP001449225">
    <property type="component" value="Unassembled WGS sequence"/>
</dbReference>
<reference evidence="1 2" key="1">
    <citation type="submission" date="2024-03" db="EMBL/GenBank/DDBJ databases">
        <title>Community enrichment and isolation of bacterial strains for fucoidan degradation.</title>
        <authorList>
            <person name="Sichert A."/>
        </authorList>
    </citation>
    <scope>NUCLEOTIDE SEQUENCE [LARGE SCALE GENOMIC DNA]</scope>
    <source>
        <strain evidence="1 2">AS76</strain>
    </source>
</reference>
<gene>
    <name evidence="1" type="ORF">WNY58_01740</name>
</gene>
<evidence type="ECO:0000313" key="2">
    <source>
        <dbReference type="Proteomes" id="UP001449225"/>
    </source>
</evidence>
<dbReference type="SUPFAM" id="SSF141371">
    <property type="entry name" value="PilZ domain-like"/>
    <property type="match status" value="1"/>
</dbReference>
<name>A0ABU9TN12_9GAMM</name>
<sequence>MKIPVVLDLSDDDNRRQTYRAPVDDGVTMTIDNEPVVLLDISETGVAFVTDKTLSGRIENAVISFTLGKNYRLKPDLNVSFCGSGRCGAEFVGLSDKACLVLSELIIKIQKARIRQAAEENELRPDEE</sequence>
<dbReference type="Gene3D" id="2.40.10.220">
    <property type="entry name" value="predicted glycosyltransferase like domains"/>
    <property type="match status" value="1"/>
</dbReference>
<comment type="caution">
    <text evidence="1">The sequence shown here is derived from an EMBL/GenBank/DDBJ whole genome shotgun (WGS) entry which is preliminary data.</text>
</comment>
<accession>A0ABU9TN12</accession>
<evidence type="ECO:0000313" key="1">
    <source>
        <dbReference type="EMBL" id="MEM5535103.1"/>
    </source>
</evidence>
<protein>
    <submittedName>
        <fullName evidence="1">PilZ domain-containing protein</fullName>
    </submittedName>
</protein>
<dbReference type="RefSeq" id="WP_342853516.1">
    <property type="nucleotide sequence ID" value="NZ_JBBMRA010000001.1"/>
</dbReference>